<name>A0AAD7ISR2_9AGAR</name>
<dbReference type="Proteomes" id="UP001215598">
    <property type="component" value="Unassembled WGS sequence"/>
</dbReference>
<gene>
    <name evidence="1" type="ORF">B0H16DRAFT_1724930</name>
</gene>
<proteinExistence type="predicted"/>
<dbReference type="EMBL" id="JARKIB010000068">
    <property type="protein sequence ID" value="KAJ7749665.1"/>
    <property type="molecule type" value="Genomic_DNA"/>
</dbReference>
<evidence type="ECO:0000313" key="1">
    <source>
        <dbReference type="EMBL" id="KAJ7749665.1"/>
    </source>
</evidence>
<organism evidence="1 2">
    <name type="scientific">Mycena metata</name>
    <dbReference type="NCBI Taxonomy" id="1033252"/>
    <lineage>
        <taxon>Eukaryota</taxon>
        <taxon>Fungi</taxon>
        <taxon>Dikarya</taxon>
        <taxon>Basidiomycota</taxon>
        <taxon>Agaricomycotina</taxon>
        <taxon>Agaricomycetes</taxon>
        <taxon>Agaricomycetidae</taxon>
        <taxon>Agaricales</taxon>
        <taxon>Marasmiineae</taxon>
        <taxon>Mycenaceae</taxon>
        <taxon>Mycena</taxon>
    </lineage>
</organism>
<comment type="caution">
    <text evidence="1">The sequence shown here is derived from an EMBL/GenBank/DDBJ whole genome shotgun (WGS) entry which is preliminary data.</text>
</comment>
<protein>
    <submittedName>
        <fullName evidence="1">Uncharacterized protein</fullName>
    </submittedName>
</protein>
<dbReference type="AlphaFoldDB" id="A0AAD7ISR2"/>
<evidence type="ECO:0000313" key="2">
    <source>
        <dbReference type="Proteomes" id="UP001215598"/>
    </source>
</evidence>
<reference evidence="1" key="1">
    <citation type="submission" date="2023-03" db="EMBL/GenBank/DDBJ databases">
        <title>Massive genome expansion in bonnet fungi (Mycena s.s.) driven by repeated elements and novel gene families across ecological guilds.</title>
        <authorList>
            <consortium name="Lawrence Berkeley National Laboratory"/>
            <person name="Harder C.B."/>
            <person name="Miyauchi S."/>
            <person name="Viragh M."/>
            <person name="Kuo A."/>
            <person name="Thoen E."/>
            <person name="Andreopoulos B."/>
            <person name="Lu D."/>
            <person name="Skrede I."/>
            <person name="Drula E."/>
            <person name="Henrissat B."/>
            <person name="Morin E."/>
            <person name="Kohler A."/>
            <person name="Barry K."/>
            <person name="LaButti K."/>
            <person name="Morin E."/>
            <person name="Salamov A."/>
            <person name="Lipzen A."/>
            <person name="Mereny Z."/>
            <person name="Hegedus B."/>
            <person name="Baldrian P."/>
            <person name="Stursova M."/>
            <person name="Weitz H."/>
            <person name="Taylor A."/>
            <person name="Grigoriev I.V."/>
            <person name="Nagy L.G."/>
            <person name="Martin F."/>
            <person name="Kauserud H."/>
        </authorList>
    </citation>
    <scope>NUCLEOTIDE SEQUENCE</scope>
    <source>
        <strain evidence="1">CBHHK182m</strain>
    </source>
</reference>
<keyword evidence="2" id="KW-1185">Reference proteome</keyword>
<sequence>MVISVLKTEWMLFGELPRTLPVMKIGTAVIKLVKKYQFVGLIFTSVAGDIFAAHYSKKASKARAVANTTFAAKGMIGCLPPYEGIRLYTARMDPHLTFGCEVSLDVVTKHLEQLTGVQHQFLRRLLGLHSRSILAVLFSETGVVPLAYRRPIIVLGYLVYLITLPATHYATAAYLDSVLLAQAGHPCWFSDLRFVLQKLPVPVQLSLGDLTAEGVASIRKNLEAACHKWIGDTVTEMSSRLPLIQGRLDRNEDSVLVPIAAKLRQYLRIPVPAHRKAFTRLVLSAHTLSVEILRYDERHRKRTPREFRVCRFCRRSVETEAHALIACSSPALVTLRHAFLVDIFRMVPEMPRQWESAEDFLRAMVQSKDFDLLQRLAKYTYESGPDPAILDGLKTLRSEAGSTQLLSIIDESGPTIVEIKLSACATSTLAETAGIATGSSAFLSPRYRSAPRPIAEQVLDIGEQDYSVVYHAVVQNPYLHSILALVLALYRTPSSLQIAHLLDIRWETVLDSLLPVFQLLDPPAPPEYYHSDILLSDRMREVLVNPCYAATYVHLPKWHAYIAMWCLNRSDLKHDARDILYASDFWAHHVCKARASQELWDALRRSRLPCRLGSHAVLPWIITWLERVDTEDTRELMMLYRTTHRRATDAIAAGLRVEIMGGSMSMQFSG</sequence>
<accession>A0AAD7ISR2</accession>